<reference evidence="1 2" key="1">
    <citation type="submission" date="2019-10" db="EMBL/GenBank/DDBJ databases">
        <title>Bifidobacterium from non-human primates.</title>
        <authorList>
            <person name="Modesto M."/>
        </authorList>
    </citation>
    <scope>NUCLEOTIDE SEQUENCE [LARGE SCALE GENOMIC DNA]</scope>
    <source>
        <strain evidence="1 2">SMA1</strain>
    </source>
</reference>
<accession>A0ABX0CBW6</accession>
<protein>
    <submittedName>
        <fullName evidence="1">DUF3107 family protein</fullName>
    </submittedName>
</protein>
<dbReference type="InterPro" id="IPR021456">
    <property type="entry name" value="DUF3107"/>
</dbReference>
<evidence type="ECO:0000313" key="1">
    <source>
        <dbReference type="EMBL" id="NEH11749.1"/>
    </source>
</evidence>
<comment type="caution">
    <text evidence="1">The sequence shown here is derived from an EMBL/GenBank/DDBJ whole genome shotgun (WGS) entry which is preliminary data.</text>
</comment>
<dbReference type="Proteomes" id="UP000475155">
    <property type="component" value="Unassembled WGS sequence"/>
</dbReference>
<evidence type="ECO:0000313" key="2">
    <source>
        <dbReference type="Proteomes" id="UP000475155"/>
    </source>
</evidence>
<proteinExistence type="predicted"/>
<name>A0ABX0CBW6_9BIFI</name>
<sequence>MDVEIGIQNVARPVSFVTDKSADEISGAIATAVADGTVVDVTDTKGRRIVVPGKVIGYAIVGSDTTHPVGFGALN</sequence>
<keyword evidence="2" id="KW-1185">Reference proteome</keyword>
<gene>
    <name evidence="1" type="ORF">GFD18_06575</name>
</gene>
<dbReference type="RefSeq" id="WP_163199559.1">
    <property type="nucleotide sequence ID" value="NZ_WHZU01000009.1"/>
</dbReference>
<organism evidence="1 2">
    <name type="scientific">Bifidobacterium saimiriisciurei</name>
    <dbReference type="NCBI Taxonomy" id="2661627"/>
    <lineage>
        <taxon>Bacteria</taxon>
        <taxon>Bacillati</taxon>
        <taxon>Actinomycetota</taxon>
        <taxon>Actinomycetes</taxon>
        <taxon>Bifidobacteriales</taxon>
        <taxon>Bifidobacteriaceae</taxon>
        <taxon>Bifidobacterium</taxon>
    </lineage>
</organism>
<dbReference type="EMBL" id="WHZU01000009">
    <property type="protein sequence ID" value="NEH11749.1"/>
    <property type="molecule type" value="Genomic_DNA"/>
</dbReference>
<dbReference type="Pfam" id="PF11305">
    <property type="entry name" value="DUF3107"/>
    <property type="match status" value="1"/>
</dbReference>